<dbReference type="InterPro" id="IPR035897">
    <property type="entry name" value="Toll_tir_struct_dom_sf"/>
</dbReference>
<feature type="compositionally biased region" description="Basic and acidic residues" evidence="4">
    <location>
        <begin position="386"/>
        <end position="396"/>
    </location>
</feature>
<dbReference type="InterPro" id="IPR015621">
    <property type="entry name" value="IL-1_rcpt_fam"/>
</dbReference>
<keyword evidence="5" id="KW-0812">Transmembrane</keyword>
<evidence type="ECO:0000256" key="4">
    <source>
        <dbReference type="SAM" id="MobiDB-lite"/>
    </source>
</evidence>
<dbReference type="InterPro" id="IPR000157">
    <property type="entry name" value="TIR_dom"/>
</dbReference>
<feature type="compositionally biased region" description="Low complexity" evidence="4">
    <location>
        <begin position="369"/>
        <end position="382"/>
    </location>
</feature>
<feature type="region of interest" description="Disordered" evidence="4">
    <location>
        <begin position="362"/>
        <end position="401"/>
    </location>
</feature>
<keyword evidence="3" id="KW-0393">Immunoglobulin domain</keyword>
<keyword evidence="1" id="KW-1015">Disulfide bond</keyword>
<dbReference type="SMART" id="SM00255">
    <property type="entry name" value="TIR"/>
    <property type="match status" value="1"/>
</dbReference>
<reference evidence="6" key="2">
    <citation type="submission" date="2025-08" db="UniProtKB">
        <authorList>
            <consortium name="Ensembl"/>
        </authorList>
    </citation>
    <scope>IDENTIFICATION</scope>
</reference>
<keyword evidence="5" id="KW-1133">Transmembrane helix</keyword>
<dbReference type="Proteomes" id="UP000694553">
    <property type="component" value="Unassembled WGS sequence"/>
</dbReference>
<dbReference type="InterPro" id="IPR013783">
    <property type="entry name" value="Ig-like_fold"/>
</dbReference>
<protein>
    <submittedName>
        <fullName evidence="6">Single Ig and TIR domain containing</fullName>
    </submittedName>
</protein>
<evidence type="ECO:0000313" key="6">
    <source>
        <dbReference type="Ensembl" id="ENSCMUP00000030937.1"/>
    </source>
</evidence>
<keyword evidence="2" id="KW-0325">Glycoprotein</keyword>
<proteinExistence type="predicted"/>
<evidence type="ECO:0000313" key="7">
    <source>
        <dbReference type="Proteomes" id="UP000694553"/>
    </source>
</evidence>
<feature type="transmembrane region" description="Helical" evidence="5">
    <location>
        <begin position="106"/>
        <end position="125"/>
    </location>
</feature>
<dbReference type="GO" id="GO:0007165">
    <property type="term" value="P:signal transduction"/>
    <property type="evidence" value="ECO:0007669"/>
    <property type="project" value="InterPro"/>
</dbReference>
<dbReference type="PANTHER" id="PTHR11890">
    <property type="entry name" value="INTERLEUKIN-1 RECEPTOR FAMILY MEMBER"/>
    <property type="match status" value="1"/>
</dbReference>
<dbReference type="PRINTS" id="PR01537">
    <property type="entry name" value="INTRLKN1R1F"/>
</dbReference>
<dbReference type="Gene3D" id="3.40.50.10140">
    <property type="entry name" value="Toll/interleukin-1 receptor homology (TIR) domain"/>
    <property type="match status" value="1"/>
</dbReference>
<dbReference type="AlphaFoldDB" id="A0A8U7MBH6"/>
<keyword evidence="5" id="KW-0472">Membrane</keyword>
<dbReference type="Pfam" id="PF01582">
    <property type="entry name" value="TIR"/>
    <property type="match status" value="1"/>
</dbReference>
<evidence type="ECO:0000256" key="2">
    <source>
        <dbReference type="ARBA" id="ARBA00023180"/>
    </source>
</evidence>
<dbReference type="Gene3D" id="2.60.40.10">
    <property type="entry name" value="Immunoglobulins"/>
    <property type="match status" value="1"/>
</dbReference>
<keyword evidence="7" id="KW-1185">Reference proteome</keyword>
<dbReference type="PROSITE" id="PS50104">
    <property type="entry name" value="TIR"/>
    <property type="match status" value="1"/>
</dbReference>
<dbReference type="Ensembl" id="ENSCMUT00000032517.1">
    <property type="protein sequence ID" value="ENSCMUP00000030937.1"/>
    <property type="gene ID" value="ENSCMUG00000002743.2"/>
</dbReference>
<evidence type="ECO:0000256" key="5">
    <source>
        <dbReference type="SAM" id="Phobius"/>
    </source>
</evidence>
<evidence type="ECO:0000256" key="3">
    <source>
        <dbReference type="ARBA" id="ARBA00023319"/>
    </source>
</evidence>
<accession>A0A8U7MBH6</accession>
<reference evidence="7" key="1">
    <citation type="submission" date="2019-10" db="EMBL/GenBank/DDBJ databases">
        <title>Corvus moneduloides (New Caledonian crow) genome, bCorMon1, primary haplotype.</title>
        <authorList>
            <person name="Rutz C."/>
            <person name="Fungtammasan C."/>
            <person name="Mountcastle J."/>
            <person name="Formenti G."/>
            <person name="Chow W."/>
            <person name="Howe K."/>
            <person name="Steele M.P."/>
            <person name="Fernandes J."/>
            <person name="Gilbert M.T.P."/>
            <person name="Fedrigo O."/>
            <person name="Jarvis E.D."/>
            <person name="Gemmell N."/>
        </authorList>
    </citation>
    <scope>NUCLEOTIDE SEQUENCE [LARGE SCALE GENOMIC DNA]</scope>
</reference>
<sequence>PPDLCSVPPEILVPAANETLDLVLGSQVELNCTVRWAGTESCQPIPAWSKDGQWLGSGTQVHGGIEDSDRGTAASLAPGCKPTPNPGALLTVPIPVLAEAAGHVPAVLAALLVLVLLVLLAVLYVRCRLSVLLWYRDRYGELEINDGKLYDAYVSHATAPDDRKFVHFIVKPQLENRHGYKLFLDEPSLPAEPSADLIMNVSRCRRLIVVLSVAYLEQEWCNSSFREGLWRLLELSRKPIFIVFESQYREITHPAITLLKQHRSAVTLLVWRAGSMTPSSDFWKELCLALPRKVSFPGSVGDPQTQLQEDKDPMLILGQMRAGRPSWALPPAPVAAGVGPAPSLPPKPISLLLPGLRGRVFGSPPPPRLGGRSAPRAPAAGGMEDAQLRDGQRSELDVSDLGSRNYGARTDFYCLVTDDI</sequence>
<name>A0A8U7MBH6_CORMO</name>
<organism evidence="6 7">
    <name type="scientific">Corvus moneduloides</name>
    <name type="common">New Caledonian crow</name>
    <dbReference type="NCBI Taxonomy" id="1196302"/>
    <lineage>
        <taxon>Eukaryota</taxon>
        <taxon>Metazoa</taxon>
        <taxon>Chordata</taxon>
        <taxon>Craniata</taxon>
        <taxon>Vertebrata</taxon>
        <taxon>Euteleostomi</taxon>
        <taxon>Archelosauria</taxon>
        <taxon>Archosauria</taxon>
        <taxon>Dinosauria</taxon>
        <taxon>Saurischia</taxon>
        <taxon>Theropoda</taxon>
        <taxon>Coelurosauria</taxon>
        <taxon>Aves</taxon>
        <taxon>Neognathae</taxon>
        <taxon>Neoaves</taxon>
        <taxon>Telluraves</taxon>
        <taxon>Australaves</taxon>
        <taxon>Passeriformes</taxon>
        <taxon>Corvoidea</taxon>
        <taxon>Corvidae</taxon>
        <taxon>Corvus</taxon>
    </lineage>
</organism>
<reference evidence="6" key="3">
    <citation type="submission" date="2025-09" db="UniProtKB">
        <authorList>
            <consortium name="Ensembl"/>
        </authorList>
    </citation>
    <scope>IDENTIFICATION</scope>
</reference>
<dbReference type="SUPFAM" id="SSF52200">
    <property type="entry name" value="Toll/Interleukin receptor TIR domain"/>
    <property type="match status" value="1"/>
</dbReference>
<evidence type="ECO:0000256" key="1">
    <source>
        <dbReference type="ARBA" id="ARBA00023157"/>
    </source>
</evidence>
<gene>
    <name evidence="6" type="primary">SIGIRR</name>
</gene>
<dbReference type="PANTHER" id="PTHR11890:SF19">
    <property type="entry name" value="SINGLE IG IL-1-RELATED RECEPTOR"/>
    <property type="match status" value="1"/>
</dbReference>